<dbReference type="Proteomes" id="UP001497744">
    <property type="component" value="Unassembled WGS sequence"/>
</dbReference>
<sequence length="187" mass="19555">MLSLLTVGGTNGGIVQVNLSATHEPPAAGPTVQLRGGAGDVGARTADGRVGGEDQVHALVHPEVPPRLLQEAKVEVALEARRLEHSVAEGRQAVDAQRDEVHGDRLVGLRPVGLWRVGCDGRHPHEAAEGAAAHVVAVGDGHLDFDPAIGGAGASGFHWNARLAGFGASARRRGERRAMCKVAPRRW</sequence>
<dbReference type="AlphaFoldDB" id="A0AAV4M1Y4"/>
<dbReference type="EMBL" id="BPLF01000006">
    <property type="protein sequence ID" value="GIX66203.1"/>
    <property type="molecule type" value="Genomic_DNA"/>
</dbReference>
<gene>
    <name evidence="1" type="ORF">BcabD6B2_56390</name>
</gene>
<protein>
    <submittedName>
        <fullName evidence="1">Uncharacterized protein</fullName>
    </submittedName>
</protein>
<comment type="caution">
    <text evidence="1">The sequence shown here is derived from an EMBL/GenBank/DDBJ whole genome shotgun (WGS) entry which is preliminary data.</text>
</comment>
<name>A0AAV4M1Y4_BABCB</name>
<evidence type="ECO:0000313" key="2">
    <source>
        <dbReference type="Proteomes" id="UP001497744"/>
    </source>
</evidence>
<organism evidence="1 2">
    <name type="scientific">Babesia caballi</name>
    <dbReference type="NCBI Taxonomy" id="5871"/>
    <lineage>
        <taxon>Eukaryota</taxon>
        <taxon>Sar</taxon>
        <taxon>Alveolata</taxon>
        <taxon>Apicomplexa</taxon>
        <taxon>Aconoidasida</taxon>
        <taxon>Piroplasmida</taxon>
        <taxon>Babesiidae</taxon>
        <taxon>Babesia</taxon>
    </lineage>
</organism>
<proteinExistence type="predicted"/>
<keyword evidence="2" id="KW-1185">Reference proteome</keyword>
<accession>A0AAV4M1Y4</accession>
<evidence type="ECO:0000313" key="1">
    <source>
        <dbReference type="EMBL" id="GIX66203.1"/>
    </source>
</evidence>
<dbReference type="RefSeq" id="XP_067718272.1">
    <property type="nucleotide sequence ID" value="XM_067862171.1"/>
</dbReference>
<dbReference type="GeneID" id="94197684"/>
<reference evidence="1 2" key="1">
    <citation type="submission" date="2021-06" db="EMBL/GenBank/DDBJ databases">
        <title>Genome sequence of Babesia caballi.</title>
        <authorList>
            <person name="Yamagishi J."/>
            <person name="Kidaka T."/>
            <person name="Ochi A."/>
        </authorList>
    </citation>
    <scope>NUCLEOTIDE SEQUENCE [LARGE SCALE GENOMIC DNA]</scope>
    <source>
        <strain evidence="1">USDA-D6B2</strain>
    </source>
</reference>